<evidence type="ECO:0000256" key="2">
    <source>
        <dbReference type="ARBA" id="ARBA00022448"/>
    </source>
</evidence>
<feature type="transmembrane region" description="Helical" evidence="7">
    <location>
        <begin position="40"/>
        <end position="60"/>
    </location>
</feature>
<dbReference type="AlphaFoldDB" id="K8DWV9"/>
<proteinExistence type="predicted"/>
<feature type="transmembrane region" description="Helical" evidence="7">
    <location>
        <begin position="137"/>
        <end position="162"/>
    </location>
</feature>
<reference evidence="8 9" key="1">
    <citation type="journal article" date="2013" name="Genome Announc.">
        <title>Genome Sequence of the Sulfate-Reducing Bacterium Desulfotomaculum hydrothermale Lam5(T).</title>
        <authorList>
            <person name="Amin O."/>
            <person name="Fardeau M.L."/>
            <person name="Valette O."/>
            <person name="Hirschler-Rea A."/>
            <person name="Barbe V."/>
            <person name="Medigue C."/>
            <person name="Vacherie B."/>
            <person name="Ollivier B."/>
            <person name="Bertin P.N."/>
            <person name="Dolla A."/>
        </authorList>
    </citation>
    <scope>NUCLEOTIDE SEQUENCE [LARGE SCALE GENOMIC DNA]</scope>
    <source>
        <strain evidence="9">Lam5 / DSM 18033</strain>
    </source>
</reference>
<dbReference type="PANTHER" id="PTHR34229:SF1">
    <property type="entry name" value="METAL TRANSPORT PROTEIN HI_1621-RELATED"/>
    <property type="match status" value="1"/>
</dbReference>
<dbReference type="GO" id="GO:0000041">
    <property type="term" value="P:transition metal ion transport"/>
    <property type="evidence" value="ECO:0007669"/>
    <property type="project" value="InterPro"/>
</dbReference>
<dbReference type="PANTHER" id="PTHR34229">
    <property type="entry name" value="METAL TRANSPORT PROTEIN HI_1621-RELATED"/>
    <property type="match status" value="1"/>
</dbReference>
<dbReference type="STRING" id="1121428.DESHY_10094"/>
<keyword evidence="2" id="KW-0813">Transport</keyword>
<dbReference type="InterPro" id="IPR002751">
    <property type="entry name" value="CbiM/NikMN"/>
</dbReference>
<feature type="transmembrane region" description="Helical" evidence="7">
    <location>
        <begin position="7"/>
        <end position="28"/>
    </location>
</feature>
<evidence type="ECO:0000313" key="9">
    <source>
        <dbReference type="Proteomes" id="UP000009315"/>
    </source>
</evidence>
<comment type="caution">
    <text evidence="8">The sequence shown here is derived from an EMBL/GenBank/DDBJ whole genome shotgun (WGS) entry which is preliminary data.</text>
</comment>
<dbReference type="RefSeq" id="WP_008409595.1">
    <property type="nucleotide sequence ID" value="NZ_CAOS01000001.1"/>
</dbReference>
<dbReference type="GO" id="GO:0005886">
    <property type="term" value="C:plasma membrane"/>
    <property type="evidence" value="ECO:0007669"/>
    <property type="project" value="UniProtKB-SubCell"/>
</dbReference>
<accession>K8DWV9</accession>
<feature type="transmembrane region" description="Helical" evidence="7">
    <location>
        <begin position="174"/>
        <end position="196"/>
    </location>
</feature>
<feature type="transmembrane region" description="Helical" evidence="7">
    <location>
        <begin position="104"/>
        <end position="125"/>
    </location>
</feature>
<dbReference type="EMBL" id="CAOS01000001">
    <property type="protein sequence ID" value="CCO06934.1"/>
    <property type="molecule type" value="Genomic_DNA"/>
</dbReference>
<keyword evidence="9" id="KW-1185">Reference proteome</keyword>
<evidence type="ECO:0000256" key="3">
    <source>
        <dbReference type="ARBA" id="ARBA00022475"/>
    </source>
</evidence>
<evidence type="ECO:0000256" key="6">
    <source>
        <dbReference type="ARBA" id="ARBA00023136"/>
    </source>
</evidence>
<evidence type="ECO:0000313" key="8">
    <source>
        <dbReference type="EMBL" id="CCO06934.1"/>
    </source>
</evidence>
<comment type="subcellular location">
    <subcellularLocation>
        <location evidence="1">Cell membrane</location>
        <topology evidence="1">Multi-pass membrane protein</topology>
    </subcellularLocation>
</comment>
<evidence type="ECO:0000256" key="5">
    <source>
        <dbReference type="ARBA" id="ARBA00022989"/>
    </source>
</evidence>
<protein>
    <submittedName>
        <fullName evidence="8">Cobalamin (Vitamin B12) biosynthesis CbiM protein</fullName>
    </submittedName>
</protein>
<keyword evidence="6 7" id="KW-0472">Membrane</keyword>
<dbReference type="Proteomes" id="UP000009315">
    <property type="component" value="Unassembled WGS sequence"/>
</dbReference>
<evidence type="ECO:0000256" key="1">
    <source>
        <dbReference type="ARBA" id="ARBA00004651"/>
    </source>
</evidence>
<keyword evidence="5 7" id="KW-1133">Transmembrane helix</keyword>
<dbReference type="Pfam" id="PF01891">
    <property type="entry name" value="CbiM"/>
    <property type="match status" value="1"/>
</dbReference>
<organism evidence="8 9">
    <name type="scientific">Desulforamulus hydrothermalis Lam5 = DSM 18033</name>
    <dbReference type="NCBI Taxonomy" id="1121428"/>
    <lineage>
        <taxon>Bacteria</taxon>
        <taxon>Bacillati</taxon>
        <taxon>Bacillota</taxon>
        <taxon>Clostridia</taxon>
        <taxon>Eubacteriales</taxon>
        <taxon>Peptococcaceae</taxon>
        <taxon>Desulforamulus</taxon>
    </lineage>
</organism>
<dbReference type="Gene3D" id="1.10.1760.20">
    <property type="match status" value="1"/>
</dbReference>
<keyword evidence="4 7" id="KW-0812">Transmembrane</keyword>
<sequence length="214" mass="22324">MHIPNGFLDPVTAATTTAVSAGVLAYGWQRLRQEISRHSPLTLGMVAAFIFAAQTVNYAIGHHTSGHLIGAMLAVVVCGPWAAGLLMASIIGVQSLFFHDGGTLALGANILNMAVIATAVSHAVYQRTFEKTGKRRLAMVLGAWLSVVAAAGAAAMELAIAGTSAFTEVLPAMLGWHSLIGAGEAIITLACARCFLGQTGKNLNLPQVKRYAEK</sequence>
<keyword evidence="3" id="KW-1003">Cell membrane</keyword>
<feature type="transmembrane region" description="Helical" evidence="7">
    <location>
        <begin position="72"/>
        <end position="98"/>
    </location>
</feature>
<evidence type="ECO:0000256" key="4">
    <source>
        <dbReference type="ARBA" id="ARBA00022692"/>
    </source>
</evidence>
<dbReference type="eggNOG" id="COG0310">
    <property type="taxonomic scope" value="Bacteria"/>
</dbReference>
<name>K8DWV9_9FIRM</name>
<gene>
    <name evidence="8" type="ORF">DESHY_10094</name>
</gene>
<evidence type="ECO:0000256" key="7">
    <source>
        <dbReference type="SAM" id="Phobius"/>
    </source>
</evidence>